<keyword evidence="4" id="KW-0677">Repeat</keyword>
<evidence type="ECO:0000256" key="1">
    <source>
        <dbReference type="ARBA" id="ARBA00004613"/>
    </source>
</evidence>
<proteinExistence type="inferred from homology"/>
<evidence type="ECO:0000313" key="10">
    <source>
        <dbReference type="Proteomes" id="UP001159364"/>
    </source>
</evidence>
<comment type="caution">
    <text evidence="9">The sequence shown here is derived from an EMBL/GenBank/DDBJ whole genome shotgun (WGS) entry which is preliminary data.</text>
</comment>
<keyword evidence="5" id="KW-0325">Glycoprotein</keyword>
<keyword evidence="3 7" id="KW-0732">Signal</keyword>
<dbReference type="AlphaFoldDB" id="A0AAV8SBB3"/>
<dbReference type="Proteomes" id="UP001159364">
    <property type="component" value="Linkage Group LG12"/>
</dbReference>
<evidence type="ECO:0000313" key="9">
    <source>
        <dbReference type="EMBL" id="KAJ8749328.1"/>
    </source>
</evidence>
<keyword evidence="10" id="KW-1185">Reference proteome</keyword>
<comment type="similarity">
    <text evidence="6">Belongs to the cysteine-rich repeat secretory protein family.</text>
</comment>
<evidence type="ECO:0000256" key="4">
    <source>
        <dbReference type="ARBA" id="ARBA00022737"/>
    </source>
</evidence>
<feature type="chain" id="PRO_5043877378" description="Gnk2-homologous domain-containing protein" evidence="7">
    <location>
        <begin position="25"/>
        <end position="241"/>
    </location>
</feature>
<feature type="domain" description="Gnk2-homologous" evidence="8">
    <location>
        <begin position="27"/>
        <end position="129"/>
    </location>
</feature>
<dbReference type="CDD" id="cd23509">
    <property type="entry name" value="Gnk2-like"/>
    <property type="match status" value="2"/>
</dbReference>
<dbReference type="PROSITE" id="PS51473">
    <property type="entry name" value="GNK2"/>
    <property type="match status" value="2"/>
</dbReference>
<reference evidence="9 10" key="1">
    <citation type="submission" date="2021-09" db="EMBL/GenBank/DDBJ databases">
        <title>Genomic insights and catalytic innovation underlie evolution of tropane alkaloids biosynthesis.</title>
        <authorList>
            <person name="Wang Y.-J."/>
            <person name="Tian T."/>
            <person name="Huang J.-P."/>
            <person name="Huang S.-X."/>
        </authorList>
    </citation>
    <scope>NUCLEOTIDE SEQUENCE [LARGE SCALE GENOMIC DNA]</scope>
    <source>
        <strain evidence="9">KIB-2018</strain>
        <tissue evidence="9">Leaf</tissue>
    </source>
</reference>
<dbReference type="FunFam" id="3.30.430.20:FF:000009">
    <property type="entry name" value="Cysteine-rich receptor-like protein kinase 28"/>
    <property type="match status" value="1"/>
</dbReference>
<evidence type="ECO:0000256" key="7">
    <source>
        <dbReference type="SAM" id="SignalP"/>
    </source>
</evidence>
<sequence>MCSPKAAFILHLLSFAVLLKTVLGDNQVQLAHKCSGVKFRVNGHFPSNLQELIASLSKSTPPVGFARDSIGEESDQVHGLGLCRGDVNQLECKTCIQKAAQEIYNLCHSKKAGVVWYDHCMLKYSNEDFLSKVDMQNKFHVCDEGYSKVSIRKAKKKIFQQLVESAYLDPKLYAKADTQEGMTPGSKLYGMVQCTGDLSGPNCKKCLKTANQRFETNCGHRKNGMFYTGSCYIRYETNHTI</sequence>
<keyword evidence="2" id="KW-0964">Secreted</keyword>
<feature type="signal peptide" evidence="7">
    <location>
        <begin position="1"/>
        <end position="24"/>
    </location>
</feature>
<dbReference type="InterPro" id="IPR050581">
    <property type="entry name" value="CRR_secretory_protein"/>
</dbReference>
<feature type="domain" description="Gnk2-homologous" evidence="8">
    <location>
        <begin position="133"/>
        <end position="240"/>
    </location>
</feature>
<dbReference type="InterPro" id="IPR038408">
    <property type="entry name" value="GNK2_sf"/>
</dbReference>
<dbReference type="PANTHER" id="PTHR32411:SF43">
    <property type="entry name" value="CYSTEINE-RICH REPEAT SECRETORY PROTEIN 38"/>
    <property type="match status" value="1"/>
</dbReference>
<evidence type="ECO:0000256" key="2">
    <source>
        <dbReference type="ARBA" id="ARBA00022525"/>
    </source>
</evidence>
<evidence type="ECO:0000256" key="3">
    <source>
        <dbReference type="ARBA" id="ARBA00022729"/>
    </source>
</evidence>
<organism evidence="9 10">
    <name type="scientific">Erythroxylum novogranatense</name>
    <dbReference type="NCBI Taxonomy" id="1862640"/>
    <lineage>
        <taxon>Eukaryota</taxon>
        <taxon>Viridiplantae</taxon>
        <taxon>Streptophyta</taxon>
        <taxon>Embryophyta</taxon>
        <taxon>Tracheophyta</taxon>
        <taxon>Spermatophyta</taxon>
        <taxon>Magnoliopsida</taxon>
        <taxon>eudicotyledons</taxon>
        <taxon>Gunneridae</taxon>
        <taxon>Pentapetalae</taxon>
        <taxon>rosids</taxon>
        <taxon>fabids</taxon>
        <taxon>Malpighiales</taxon>
        <taxon>Erythroxylaceae</taxon>
        <taxon>Erythroxylum</taxon>
    </lineage>
</organism>
<gene>
    <name evidence="9" type="ORF">K2173_018812</name>
</gene>
<evidence type="ECO:0000259" key="8">
    <source>
        <dbReference type="PROSITE" id="PS51473"/>
    </source>
</evidence>
<protein>
    <recommendedName>
        <fullName evidence="8">Gnk2-homologous domain-containing protein</fullName>
    </recommendedName>
</protein>
<dbReference type="GO" id="GO:0005576">
    <property type="term" value="C:extracellular region"/>
    <property type="evidence" value="ECO:0007669"/>
    <property type="project" value="UniProtKB-SubCell"/>
</dbReference>
<dbReference type="InterPro" id="IPR002902">
    <property type="entry name" value="GNK2"/>
</dbReference>
<comment type="subcellular location">
    <subcellularLocation>
        <location evidence="1">Secreted</location>
    </subcellularLocation>
</comment>
<evidence type="ECO:0000256" key="5">
    <source>
        <dbReference type="ARBA" id="ARBA00023180"/>
    </source>
</evidence>
<name>A0AAV8SBB3_9ROSI</name>
<dbReference type="Pfam" id="PF01657">
    <property type="entry name" value="Stress-antifung"/>
    <property type="match status" value="2"/>
</dbReference>
<accession>A0AAV8SBB3</accession>
<dbReference type="EMBL" id="JAIWQS010000012">
    <property type="protein sequence ID" value="KAJ8749328.1"/>
    <property type="molecule type" value="Genomic_DNA"/>
</dbReference>
<dbReference type="PANTHER" id="PTHR32411">
    <property type="entry name" value="CYSTEINE-RICH REPEAT SECRETORY PROTEIN 38-RELATED"/>
    <property type="match status" value="1"/>
</dbReference>
<evidence type="ECO:0000256" key="6">
    <source>
        <dbReference type="ARBA" id="ARBA00038515"/>
    </source>
</evidence>
<dbReference type="Gene3D" id="3.30.430.20">
    <property type="entry name" value="Gnk2 domain, C-X8-C-X2-C motif"/>
    <property type="match status" value="2"/>
</dbReference>